<name>A0A5C6F2A1_9BACT</name>
<feature type="compositionally biased region" description="Basic and acidic residues" evidence="1">
    <location>
        <begin position="224"/>
        <end position="233"/>
    </location>
</feature>
<feature type="compositionally biased region" description="Basic and acidic residues" evidence="1">
    <location>
        <begin position="166"/>
        <end position="186"/>
    </location>
</feature>
<dbReference type="EMBL" id="SJPX01000002">
    <property type="protein sequence ID" value="TWU55953.1"/>
    <property type="molecule type" value="Genomic_DNA"/>
</dbReference>
<proteinExistence type="predicted"/>
<sequence length="266" mass="28856">MGEQVSSVLLVSVFLSLCKTYNEMKNMPKHAVVALAAFAFAAFSQIQPAAAQHWHGHGHGAHHHTDHGHFYGHYQGGHHYAHDSYHYQDSHHGHAPIALGYVDMPLNQYHSNNSVYCPDDVGCPLQYNQPALGGLSQQIPPHQDAPYLDAPRQYEIPNGATGSYNDHGHHANDGHDHGDHSHDGHAHGPVNPSPRNPAVTFGTPDRQPMTAPTLPNRNAVPELPRYEAPRDRPAQPSSPPTNNGPIRMDGPPPSLTALGSPSLTVS</sequence>
<dbReference type="AlphaFoldDB" id="A0A5C6F2A1"/>
<keyword evidence="3" id="KW-1185">Reference proteome</keyword>
<reference evidence="2 3" key="1">
    <citation type="submission" date="2019-02" db="EMBL/GenBank/DDBJ databases">
        <title>Deep-cultivation of Planctomycetes and their phenomic and genomic characterization uncovers novel biology.</title>
        <authorList>
            <person name="Wiegand S."/>
            <person name="Jogler M."/>
            <person name="Boedeker C."/>
            <person name="Pinto D."/>
            <person name="Vollmers J."/>
            <person name="Rivas-Marin E."/>
            <person name="Kohn T."/>
            <person name="Peeters S.H."/>
            <person name="Heuer A."/>
            <person name="Rast P."/>
            <person name="Oberbeckmann S."/>
            <person name="Bunk B."/>
            <person name="Jeske O."/>
            <person name="Meyerdierks A."/>
            <person name="Storesund J.E."/>
            <person name="Kallscheuer N."/>
            <person name="Luecker S."/>
            <person name="Lage O.M."/>
            <person name="Pohl T."/>
            <person name="Merkel B.J."/>
            <person name="Hornburger P."/>
            <person name="Mueller R.-W."/>
            <person name="Bruemmer F."/>
            <person name="Labrenz M."/>
            <person name="Spormann A.M."/>
            <person name="Op Den Camp H."/>
            <person name="Overmann J."/>
            <person name="Amann R."/>
            <person name="Jetten M.S.M."/>
            <person name="Mascher T."/>
            <person name="Medema M.H."/>
            <person name="Devos D.P."/>
            <person name="Kaster A.-K."/>
            <person name="Ovreas L."/>
            <person name="Rohde M."/>
            <person name="Galperin M.Y."/>
            <person name="Jogler C."/>
        </authorList>
    </citation>
    <scope>NUCLEOTIDE SEQUENCE [LARGE SCALE GENOMIC DNA]</scope>
    <source>
        <strain evidence="2 3">Poly59</strain>
    </source>
</reference>
<comment type="caution">
    <text evidence="2">The sequence shown here is derived from an EMBL/GenBank/DDBJ whole genome shotgun (WGS) entry which is preliminary data.</text>
</comment>
<accession>A0A5C6F2A1</accession>
<evidence type="ECO:0000313" key="2">
    <source>
        <dbReference type="EMBL" id="TWU55953.1"/>
    </source>
</evidence>
<organism evidence="2 3">
    <name type="scientific">Rubripirellula reticaptiva</name>
    <dbReference type="NCBI Taxonomy" id="2528013"/>
    <lineage>
        <taxon>Bacteria</taxon>
        <taxon>Pseudomonadati</taxon>
        <taxon>Planctomycetota</taxon>
        <taxon>Planctomycetia</taxon>
        <taxon>Pirellulales</taxon>
        <taxon>Pirellulaceae</taxon>
        <taxon>Rubripirellula</taxon>
    </lineage>
</organism>
<feature type="compositionally biased region" description="Polar residues" evidence="1">
    <location>
        <begin position="257"/>
        <end position="266"/>
    </location>
</feature>
<gene>
    <name evidence="2" type="ORF">Poly59_22560</name>
</gene>
<dbReference type="Proteomes" id="UP000317977">
    <property type="component" value="Unassembled WGS sequence"/>
</dbReference>
<evidence type="ECO:0000256" key="1">
    <source>
        <dbReference type="SAM" id="MobiDB-lite"/>
    </source>
</evidence>
<feature type="region of interest" description="Disordered" evidence="1">
    <location>
        <begin position="134"/>
        <end position="266"/>
    </location>
</feature>
<protein>
    <submittedName>
        <fullName evidence="2">Uncharacterized protein</fullName>
    </submittedName>
</protein>
<evidence type="ECO:0000313" key="3">
    <source>
        <dbReference type="Proteomes" id="UP000317977"/>
    </source>
</evidence>